<keyword evidence="2" id="KW-1015">Disulfide bond</keyword>
<keyword evidence="7" id="KW-1185">Reference proteome</keyword>
<evidence type="ECO:0000256" key="1">
    <source>
        <dbReference type="ARBA" id="ARBA00022737"/>
    </source>
</evidence>
<feature type="transmembrane region" description="Helical" evidence="4">
    <location>
        <begin position="223"/>
        <end position="244"/>
    </location>
</feature>
<dbReference type="SMART" id="SM00409">
    <property type="entry name" value="IG"/>
    <property type="match status" value="2"/>
</dbReference>
<dbReference type="Proteomes" id="UP000770717">
    <property type="component" value="Unassembled WGS sequence"/>
</dbReference>
<keyword evidence="4" id="KW-0472">Membrane</keyword>
<dbReference type="PROSITE" id="PS50835">
    <property type="entry name" value="IG_LIKE"/>
    <property type="match status" value="1"/>
</dbReference>
<comment type="caution">
    <text evidence="6">The sequence shown here is derived from an EMBL/GenBank/DDBJ whole genome shotgun (WGS) entry which is preliminary data.</text>
</comment>
<evidence type="ECO:0000256" key="4">
    <source>
        <dbReference type="SAM" id="Phobius"/>
    </source>
</evidence>
<gene>
    <name evidence="6" type="ORF">GDO78_023222</name>
</gene>
<evidence type="ECO:0000313" key="6">
    <source>
        <dbReference type="EMBL" id="KAG9462746.1"/>
    </source>
</evidence>
<proteinExistence type="predicted"/>
<dbReference type="Pfam" id="PF00047">
    <property type="entry name" value="ig"/>
    <property type="match status" value="2"/>
</dbReference>
<dbReference type="InterPro" id="IPR007110">
    <property type="entry name" value="Ig-like_dom"/>
</dbReference>
<evidence type="ECO:0000256" key="2">
    <source>
        <dbReference type="ARBA" id="ARBA00023157"/>
    </source>
</evidence>
<keyword evidence="4" id="KW-1133">Transmembrane helix</keyword>
<dbReference type="EMBL" id="WNTK01009699">
    <property type="protein sequence ID" value="KAG9462746.1"/>
    <property type="molecule type" value="Genomic_DNA"/>
</dbReference>
<keyword evidence="4" id="KW-0812">Transmembrane</keyword>
<evidence type="ECO:0000259" key="5">
    <source>
        <dbReference type="PROSITE" id="PS50835"/>
    </source>
</evidence>
<accession>A0A8J6EC40</accession>
<dbReference type="OrthoDB" id="8680608at2759"/>
<dbReference type="InterPro" id="IPR051170">
    <property type="entry name" value="Neural/epithelial_adhesion"/>
</dbReference>
<dbReference type="PANTHER" id="PTHR12231:SF253">
    <property type="entry name" value="DPR-INTERACTING PROTEIN ETA, ISOFORM B-RELATED"/>
    <property type="match status" value="1"/>
</dbReference>
<keyword evidence="3" id="KW-0393">Immunoglobulin domain</keyword>
<dbReference type="InterPro" id="IPR013783">
    <property type="entry name" value="Ig-like_fold"/>
</dbReference>
<dbReference type="Gene3D" id="2.60.40.10">
    <property type="entry name" value="Immunoglobulins"/>
    <property type="match status" value="2"/>
</dbReference>
<protein>
    <recommendedName>
        <fullName evidence="5">Ig-like domain-containing protein</fullName>
    </recommendedName>
</protein>
<name>A0A8J6EC40_ELECQ</name>
<dbReference type="AlphaFoldDB" id="A0A8J6EC40"/>
<sequence length="246" mass="26871">MDPGFDLSELTVHWLKDEVTKHFSNKTCCNISGYKISEEDLQEGSAPLPLINVQVKDAGIYRCTIKYKAMEGSWITTLHIVKSTQEPTSLRINGTESVTARPGDNVTLPCRFEMDPGFELSELTVHWLKDEVTKSFSNKTCCNISGYGISEGDLQEGSAPLPLINVQEKDAGIYTCTIKYKAMEGSWITTLHIGPLTTTGQPTSTSTGTMPPPVVPQYRTLKLGLILGALAVTGLVAAFVYICFKG</sequence>
<dbReference type="InterPro" id="IPR036179">
    <property type="entry name" value="Ig-like_dom_sf"/>
</dbReference>
<dbReference type="PANTHER" id="PTHR12231">
    <property type="entry name" value="CTX-RELATED TYPE I TRANSMEMBRANE PROTEIN"/>
    <property type="match status" value="1"/>
</dbReference>
<organism evidence="6 7">
    <name type="scientific">Eleutherodactylus coqui</name>
    <name type="common">Puerto Rican coqui</name>
    <dbReference type="NCBI Taxonomy" id="57060"/>
    <lineage>
        <taxon>Eukaryota</taxon>
        <taxon>Metazoa</taxon>
        <taxon>Chordata</taxon>
        <taxon>Craniata</taxon>
        <taxon>Vertebrata</taxon>
        <taxon>Euteleostomi</taxon>
        <taxon>Amphibia</taxon>
        <taxon>Batrachia</taxon>
        <taxon>Anura</taxon>
        <taxon>Neobatrachia</taxon>
        <taxon>Hyloidea</taxon>
        <taxon>Eleutherodactylidae</taxon>
        <taxon>Eleutherodactylinae</taxon>
        <taxon>Eleutherodactylus</taxon>
        <taxon>Eleutherodactylus</taxon>
    </lineage>
</organism>
<evidence type="ECO:0000256" key="3">
    <source>
        <dbReference type="ARBA" id="ARBA00023319"/>
    </source>
</evidence>
<feature type="domain" description="Ig-like" evidence="5">
    <location>
        <begin position="87"/>
        <end position="178"/>
    </location>
</feature>
<dbReference type="InterPro" id="IPR003599">
    <property type="entry name" value="Ig_sub"/>
</dbReference>
<evidence type="ECO:0000313" key="7">
    <source>
        <dbReference type="Proteomes" id="UP000770717"/>
    </source>
</evidence>
<keyword evidence="1" id="KW-0677">Repeat</keyword>
<dbReference type="InterPro" id="IPR013151">
    <property type="entry name" value="Immunoglobulin_dom"/>
</dbReference>
<dbReference type="SUPFAM" id="SSF48726">
    <property type="entry name" value="Immunoglobulin"/>
    <property type="match status" value="2"/>
</dbReference>
<reference evidence="6" key="1">
    <citation type="thesis" date="2020" institute="ProQuest LLC" country="789 East Eisenhower Parkway, Ann Arbor, MI, USA">
        <title>Comparative Genomics and Chromosome Evolution.</title>
        <authorList>
            <person name="Mudd A.B."/>
        </authorList>
    </citation>
    <scope>NUCLEOTIDE SEQUENCE</scope>
    <source>
        <strain evidence="6">HN-11 Male</strain>
        <tissue evidence="6">Kidney and liver</tissue>
    </source>
</reference>